<evidence type="ECO:0000313" key="2">
    <source>
        <dbReference type="EMBL" id="KAK7425872.1"/>
    </source>
</evidence>
<feature type="region of interest" description="Disordered" evidence="1">
    <location>
        <begin position="53"/>
        <end position="72"/>
    </location>
</feature>
<organism evidence="2 3">
    <name type="scientific">Neonectria magnoliae</name>
    <dbReference type="NCBI Taxonomy" id="2732573"/>
    <lineage>
        <taxon>Eukaryota</taxon>
        <taxon>Fungi</taxon>
        <taxon>Dikarya</taxon>
        <taxon>Ascomycota</taxon>
        <taxon>Pezizomycotina</taxon>
        <taxon>Sordariomycetes</taxon>
        <taxon>Hypocreomycetidae</taxon>
        <taxon>Hypocreales</taxon>
        <taxon>Nectriaceae</taxon>
        <taxon>Neonectria</taxon>
    </lineage>
</organism>
<proteinExistence type="predicted"/>
<sequence>MYIALASMFRDISLFQGNRLFKSKLLKFWTGNFILYLRAITRRLNIAIPDTENASKNIDPTVPKENGKDLWG</sequence>
<reference evidence="2 3" key="1">
    <citation type="journal article" date="2025" name="Microbiol. Resour. Announc.">
        <title>Draft genome sequences for Neonectria magnoliae and Neonectria punicea, canker pathogens of Liriodendron tulipifera and Acer saccharum in West Virginia.</title>
        <authorList>
            <person name="Petronek H.M."/>
            <person name="Kasson M.T."/>
            <person name="Metheny A.M."/>
            <person name="Stauder C.M."/>
            <person name="Lovett B."/>
            <person name="Lynch S.C."/>
            <person name="Garnas J.R."/>
            <person name="Kasson L.R."/>
            <person name="Stajich J.E."/>
        </authorList>
    </citation>
    <scope>NUCLEOTIDE SEQUENCE [LARGE SCALE GENOMIC DNA]</scope>
    <source>
        <strain evidence="2 3">NRRL 64651</strain>
    </source>
</reference>
<dbReference type="EMBL" id="JAZAVK010000074">
    <property type="protein sequence ID" value="KAK7425872.1"/>
    <property type="molecule type" value="Genomic_DNA"/>
</dbReference>
<dbReference type="Proteomes" id="UP001498421">
    <property type="component" value="Unassembled WGS sequence"/>
</dbReference>
<name>A0ABR1HY70_9HYPO</name>
<gene>
    <name evidence="2" type="ORF">QQZ08_007586</name>
</gene>
<keyword evidence="3" id="KW-1185">Reference proteome</keyword>
<evidence type="ECO:0000313" key="3">
    <source>
        <dbReference type="Proteomes" id="UP001498421"/>
    </source>
</evidence>
<accession>A0ABR1HY70</accession>
<protein>
    <submittedName>
        <fullName evidence="2">Uncharacterized protein</fullName>
    </submittedName>
</protein>
<evidence type="ECO:0000256" key="1">
    <source>
        <dbReference type="SAM" id="MobiDB-lite"/>
    </source>
</evidence>
<comment type="caution">
    <text evidence="2">The sequence shown here is derived from an EMBL/GenBank/DDBJ whole genome shotgun (WGS) entry which is preliminary data.</text>
</comment>